<comment type="function">
    <text evidence="1">Catalyzes the epimerization of D-tagaturonate (D-TagA) to D-fructuronate (D-FruA).</text>
</comment>
<feature type="active site" description="Proton donor" evidence="1">
    <location>
        <position position="175"/>
    </location>
</feature>
<evidence type="ECO:0000313" key="3">
    <source>
        <dbReference type="Proteomes" id="UP000265926"/>
    </source>
</evidence>
<keyword evidence="1" id="KW-0479">Metal-binding</keyword>
<keyword evidence="1" id="KW-0413">Isomerase</keyword>
<dbReference type="EC" id="5.1.2.7" evidence="1"/>
<dbReference type="OrthoDB" id="9797992at2"/>
<reference evidence="2 3" key="1">
    <citation type="submission" date="2018-08" db="EMBL/GenBank/DDBJ databases">
        <title>Pallidiluteibacterium maritimus gen. nov., sp. nov., isolated from coastal sediment.</title>
        <authorList>
            <person name="Zhou L.Y."/>
        </authorList>
    </citation>
    <scope>NUCLEOTIDE SEQUENCE [LARGE SCALE GENOMIC DNA]</scope>
    <source>
        <strain evidence="2 3">XSD2</strain>
    </source>
</reference>
<dbReference type="RefSeq" id="WP_119439372.1">
    <property type="nucleotide sequence ID" value="NZ_QWGR01000013.1"/>
</dbReference>
<evidence type="ECO:0000256" key="1">
    <source>
        <dbReference type="HAMAP-Rule" id="MF_02243"/>
    </source>
</evidence>
<feature type="binding site" evidence="1">
    <location>
        <position position="257"/>
    </location>
    <ligand>
        <name>a divalent metal cation</name>
        <dbReference type="ChEBI" id="CHEBI:60240"/>
    </ligand>
</feature>
<dbReference type="GO" id="GO:0016856">
    <property type="term" value="F:racemase and epimerase activity, acting on hydroxy acids and derivatives"/>
    <property type="evidence" value="ECO:0007669"/>
    <property type="project" value="UniProtKB-UniRule"/>
</dbReference>
<proteinExistence type="inferred from homology"/>
<comment type="cofactor">
    <cofactor evidence="1">
        <name>a divalent metal cation</name>
        <dbReference type="ChEBI" id="CHEBI:60240"/>
    </cofactor>
</comment>
<dbReference type="HAMAP" id="MF_02243">
    <property type="entry name" value="UxaE"/>
    <property type="match status" value="1"/>
</dbReference>
<feature type="binding site" evidence="1">
    <location>
        <position position="79"/>
    </location>
    <ligand>
        <name>a divalent metal cation</name>
        <dbReference type="ChEBI" id="CHEBI:60240"/>
    </ligand>
</feature>
<dbReference type="GO" id="GO:0046872">
    <property type="term" value="F:metal ion binding"/>
    <property type="evidence" value="ECO:0007669"/>
    <property type="project" value="UniProtKB-UniRule"/>
</dbReference>
<gene>
    <name evidence="1" type="primary">uxaE</name>
    <name evidence="2" type="ORF">D1614_17995</name>
</gene>
<dbReference type="InterPro" id="IPR032586">
    <property type="entry name" value="UxaE"/>
</dbReference>
<accession>A0A399SV11</accession>
<organism evidence="2 3">
    <name type="scientific">Maribellus luteus</name>
    <dbReference type="NCBI Taxonomy" id="2305463"/>
    <lineage>
        <taxon>Bacteria</taxon>
        <taxon>Pseudomonadati</taxon>
        <taxon>Bacteroidota</taxon>
        <taxon>Bacteroidia</taxon>
        <taxon>Marinilabiliales</taxon>
        <taxon>Prolixibacteraceae</taxon>
        <taxon>Maribellus</taxon>
    </lineage>
</organism>
<feature type="active site" description="Proton acceptor" evidence="1">
    <location>
        <position position="78"/>
    </location>
</feature>
<comment type="caution">
    <text evidence="2">The sequence shown here is derived from an EMBL/GenBank/DDBJ whole genome shotgun (WGS) entry which is preliminary data.</text>
</comment>
<comment type="similarity">
    <text evidence="1">Belongs to the UxaE family.</text>
</comment>
<comment type="catalytic activity">
    <reaction evidence="1">
        <text>keto-D-tagaturonate = keto-D-fructuronate</text>
        <dbReference type="Rhea" id="RHEA:51656"/>
        <dbReference type="ChEBI" id="CHEBI:17886"/>
        <dbReference type="ChEBI" id="CHEBI:59881"/>
        <dbReference type="EC" id="5.1.2.7"/>
    </reaction>
</comment>
<dbReference type="Pfam" id="PF16257">
    <property type="entry name" value="UxaE"/>
    <property type="match status" value="1"/>
</dbReference>
<sequence>MELGKYSFGVGDRFNHEGEAQLSALIIATSEGIEITPVWNKSNREHNIVHSEPEGTRREADSAVKNQGWEGPYFVDADHINLSNVDRFINHCDFFTLDVAMYIGNESSAEDIASFKNSCSALGNQVEIPGIAEPIVITDSLLDEVAGKYLAAIKEAGEIYRHIESFKGKGKFVTEVSMDEVETPQTPVDMFFILKMIADEDIPAQTIAPKFTGRFNKGVDYAGDVDQFAKEFEQDVLVIDYAVKEFGLPEDLKLSVHSGSDKFTIYPVMAEIIAKYDKGIHVKTAGTTWLEEVIGLAISGDEGLAAAKEIYAKALARKDELCAPYADVIDIDDSKLPTVEEVESWSGEKYGDTLRHIPGHPDYNPNFRQLIHVGYKVAAEMGERYTDLLKKYADVVGGCVEENIYERHLKRLFDLQ</sequence>
<dbReference type="AlphaFoldDB" id="A0A399SV11"/>
<keyword evidence="3" id="KW-1185">Reference proteome</keyword>
<protein>
    <recommendedName>
        <fullName evidence="1">Tagaturonate/fructuronate epimerase</fullName>
        <shortName evidence="1">D-TagA/D-FruA epimerase</shortName>
        <ecNumber evidence="1">5.1.2.7</ecNumber>
    </recommendedName>
</protein>
<name>A0A399SV11_9BACT</name>
<dbReference type="EMBL" id="QWGR01000013">
    <property type="protein sequence ID" value="RIJ46564.1"/>
    <property type="molecule type" value="Genomic_DNA"/>
</dbReference>
<feature type="binding site" evidence="1">
    <location>
        <position position="217"/>
    </location>
    <ligand>
        <name>a divalent metal cation</name>
        <dbReference type="ChEBI" id="CHEBI:60240"/>
    </ligand>
</feature>
<evidence type="ECO:0000313" key="2">
    <source>
        <dbReference type="EMBL" id="RIJ46564.1"/>
    </source>
</evidence>
<dbReference type="Proteomes" id="UP000265926">
    <property type="component" value="Unassembled WGS sequence"/>
</dbReference>